<evidence type="ECO:0000259" key="1">
    <source>
        <dbReference type="Pfam" id="PF17762"/>
    </source>
</evidence>
<feature type="domain" description="ParB/Spo0J HTH" evidence="1">
    <location>
        <begin position="17"/>
        <end position="99"/>
    </location>
</feature>
<dbReference type="SUPFAM" id="SSF109709">
    <property type="entry name" value="KorB DNA-binding domain-like"/>
    <property type="match status" value="1"/>
</dbReference>
<dbReference type="RefSeq" id="WP_077834428.1">
    <property type="nucleotide sequence ID" value="NZ_CP096983.1"/>
</dbReference>
<dbReference type="Proteomes" id="UP000190951">
    <property type="component" value="Chromosome"/>
</dbReference>
<dbReference type="InterPro" id="IPR041468">
    <property type="entry name" value="HTH_ParB/Spo0J"/>
</dbReference>
<sequence length="109" mass="12728">MEYEKLCGVYHGGSRRQNVALTQEDIARELGVDVRTIQRLKKLQTLSPELQQLIEDGTVKYTTALNVWGKLSYTEQLQLIEELGQEKIKQMTQKKTQQYIDEKNLRARM</sequence>
<organism evidence="2 3">
    <name type="scientific">Clostridium felsineum</name>
    <dbReference type="NCBI Taxonomy" id="36839"/>
    <lineage>
        <taxon>Bacteria</taxon>
        <taxon>Bacillati</taxon>
        <taxon>Bacillota</taxon>
        <taxon>Clostridia</taxon>
        <taxon>Eubacteriales</taxon>
        <taxon>Clostridiaceae</taxon>
        <taxon>Clostridium</taxon>
    </lineage>
</organism>
<evidence type="ECO:0000313" key="2">
    <source>
        <dbReference type="EMBL" id="URZ11827.1"/>
    </source>
</evidence>
<dbReference type="AlphaFoldDB" id="A0A1S8M2G6"/>
<dbReference type="Pfam" id="PF17762">
    <property type="entry name" value="HTH_ParB"/>
    <property type="match status" value="1"/>
</dbReference>
<evidence type="ECO:0000313" key="3">
    <source>
        <dbReference type="Proteomes" id="UP000190951"/>
    </source>
</evidence>
<gene>
    <name evidence="2" type="ORF">CROST_025440</name>
</gene>
<reference evidence="2 3" key="1">
    <citation type="submission" date="2022-04" db="EMBL/GenBank/DDBJ databases">
        <title>Genome sequence of C. roseum typestrain.</title>
        <authorList>
            <person name="Poehlein A."/>
            <person name="Schoch T."/>
            <person name="Duerre P."/>
            <person name="Daniel R."/>
        </authorList>
    </citation>
    <scope>NUCLEOTIDE SEQUENCE [LARGE SCALE GENOMIC DNA]</scope>
    <source>
        <strain evidence="2 3">DSM 7320</strain>
    </source>
</reference>
<dbReference type="Gene3D" id="1.10.10.2830">
    <property type="match status" value="1"/>
</dbReference>
<dbReference type="STRING" id="84029.CROST_24410"/>
<name>A0A1S8M2G6_9CLOT</name>
<proteinExistence type="predicted"/>
<keyword evidence="3" id="KW-1185">Reference proteome</keyword>
<protein>
    <recommendedName>
        <fullName evidence="1">ParB/Spo0J HTH domain-containing protein</fullName>
    </recommendedName>
</protein>
<dbReference type="KEGG" id="crw:CROST_025440"/>
<accession>A0A1S8M2G6</accession>
<dbReference type="EMBL" id="CP096983">
    <property type="protein sequence ID" value="URZ11827.1"/>
    <property type="molecule type" value="Genomic_DNA"/>
</dbReference>